<comment type="caution">
    <text evidence="1">The sequence shown here is derived from an EMBL/GenBank/DDBJ whole genome shotgun (WGS) entry which is preliminary data.</text>
</comment>
<keyword evidence="2" id="KW-1185">Reference proteome</keyword>
<reference evidence="1" key="2">
    <citation type="journal article" date="2023" name="Plants (Basel)">
        <title>Annotation of the Turnera subulata (Passifloraceae) Draft Genome Reveals the S-Locus Evolved after the Divergence of Turneroideae from Passifloroideae in a Stepwise Manner.</title>
        <authorList>
            <person name="Henning P.M."/>
            <person name="Roalson E.H."/>
            <person name="Mir W."/>
            <person name="McCubbin A.G."/>
            <person name="Shore J.S."/>
        </authorList>
    </citation>
    <scope>NUCLEOTIDE SEQUENCE</scope>
    <source>
        <strain evidence="1">F60SS</strain>
    </source>
</reference>
<dbReference type="Proteomes" id="UP001141552">
    <property type="component" value="Unassembled WGS sequence"/>
</dbReference>
<name>A0A9Q0G3Z6_9ROSI</name>
<proteinExistence type="predicted"/>
<accession>A0A9Q0G3Z6</accession>
<dbReference type="AlphaFoldDB" id="A0A9Q0G3Z6"/>
<sequence length="106" mass="11433">MVVCCIEEESMVEARLACDGLQRLLSRCLHLLPVSHGRLWVAVSAGSGLHCCCGGRVVLFRQCVRQSRGGFLVPGSAVARLGFHPLCWCRSSALLSSLLSPPLLLD</sequence>
<reference evidence="1" key="1">
    <citation type="submission" date="2022-02" db="EMBL/GenBank/DDBJ databases">
        <authorList>
            <person name="Henning P.M."/>
            <person name="McCubbin A.G."/>
            <person name="Shore J.S."/>
        </authorList>
    </citation>
    <scope>NUCLEOTIDE SEQUENCE</scope>
    <source>
        <strain evidence="1">F60SS</strain>
        <tissue evidence="1">Leaves</tissue>
    </source>
</reference>
<protein>
    <submittedName>
        <fullName evidence="1">Uncharacterized protein</fullName>
    </submittedName>
</protein>
<organism evidence="1 2">
    <name type="scientific">Turnera subulata</name>
    <dbReference type="NCBI Taxonomy" id="218843"/>
    <lineage>
        <taxon>Eukaryota</taxon>
        <taxon>Viridiplantae</taxon>
        <taxon>Streptophyta</taxon>
        <taxon>Embryophyta</taxon>
        <taxon>Tracheophyta</taxon>
        <taxon>Spermatophyta</taxon>
        <taxon>Magnoliopsida</taxon>
        <taxon>eudicotyledons</taxon>
        <taxon>Gunneridae</taxon>
        <taxon>Pentapetalae</taxon>
        <taxon>rosids</taxon>
        <taxon>fabids</taxon>
        <taxon>Malpighiales</taxon>
        <taxon>Passifloraceae</taxon>
        <taxon>Turnera</taxon>
    </lineage>
</organism>
<gene>
    <name evidence="1" type="ORF">Tsubulata_039730</name>
</gene>
<evidence type="ECO:0000313" key="1">
    <source>
        <dbReference type="EMBL" id="KAJ4843139.1"/>
    </source>
</evidence>
<evidence type="ECO:0000313" key="2">
    <source>
        <dbReference type="Proteomes" id="UP001141552"/>
    </source>
</evidence>
<dbReference type="EMBL" id="JAKUCV010002308">
    <property type="protein sequence ID" value="KAJ4843139.1"/>
    <property type="molecule type" value="Genomic_DNA"/>
</dbReference>